<evidence type="ECO:0000256" key="4">
    <source>
        <dbReference type="ARBA" id="ARBA00022827"/>
    </source>
</evidence>
<accession>A0ABP4M116</accession>
<comment type="similarity">
    <text evidence="2">Belongs to the GMC oxidoreductase family.</text>
</comment>
<dbReference type="Pfam" id="PF05199">
    <property type="entry name" value="GMC_oxred_C"/>
    <property type="match status" value="1"/>
</dbReference>
<evidence type="ECO:0000256" key="2">
    <source>
        <dbReference type="ARBA" id="ARBA00010790"/>
    </source>
</evidence>
<protein>
    <submittedName>
        <fullName evidence="7">GMC oxidoreductase</fullName>
    </submittedName>
</protein>
<evidence type="ECO:0000313" key="7">
    <source>
        <dbReference type="EMBL" id="GAA1535421.1"/>
    </source>
</evidence>
<keyword evidence="8" id="KW-1185">Reference proteome</keyword>
<gene>
    <name evidence="7" type="ORF">GCM10009827_062140</name>
</gene>
<evidence type="ECO:0000259" key="6">
    <source>
        <dbReference type="PROSITE" id="PS51379"/>
    </source>
</evidence>
<dbReference type="InterPro" id="IPR007867">
    <property type="entry name" value="GMC_OxRtase_C"/>
</dbReference>
<name>A0ABP4M116_9ACTN</name>
<comment type="cofactor">
    <cofactor evidence="1">
        <name>FAD</name>
        <dbReference type="ChEBI" id="CHEBI:57692"/>
    </cofactor>
</comment>
<evidence type="ECO:0000313" key="8">
    <source>
        <dbReference type="Proteomes" id="UP001501470"/>
    </source>
</evidence>
<dbReference type="PANTHER" id="PTHR42784:SF1">
    <property type="entry name" value="PYRANOSE 2-OXIDASE"/>
    <property type="match status" value="1"/>
</dbReference>
<dbReference type="RefSeq" id="WP_344505868.1">
    <property type="nucleotide sequence ID" value="NZ_BAAAQD010000013.1"/>
</dbReference>
<proteinExistence type="inferred from homology"/>
<dbReference type="PROSITE" id="PS51379">
    <property type="entry name" value="4FE4S_FER_2"/>
    <property type="match status" value="1"/>
</dbReference>
<keyword evidence="3" id="KW-0285">Flavoprotein</keyword>
<feature type="domain" description="4Fe-4S ferredoxin-type" evidence="6">
    <location>
        <begin position="202"/>
        <end position="233"/>
    </location>
</feature>
<dbReference type="Gene3D" id="3.50.50.60">
    <property type="entry name" value="FAD/NAD(P)-binding domain"/>
    <property type="match status" value="2"/>
</dbReference>
<evidence type="ECO:0000256" key="1">
    <source>
        <dbReference type="ARBA" id="ARBA00001974"/>
    </source>
</evidence>
<evidence type="ECO:0000256" key="5">
    <source>
        <dbReference type="ARBA" id="ARBA00023002"/>
    </source>
</evidence>
<dbReference type="SUPFAM" id="SSF51905">
    <property type="entry name" value="FAD/NAD(P)-binding domain"/>
    <property type="match status" value="1"/>
</dbReference>
<comment type="caution">
    <text evidence="7">The sequence shown here is derived from an EMBL/GenBank/DDBJ whole genome shotgun (WGS) entry which is preliminary data.</text>
</comment>
<keyword evidence="5" id="KW-0560">Oxidoreductase</keyword>
<organism evidence="7 8">
    <name type="scientific">Dactylosporangium maewongense</name>
    <dbReference type="NCBI Taxonomy" id="634393"/>
    <lineage>
        <taxon>Bacteria</taxon>
        <taxon>Bacillati</taxon>
        <taxon>Actinomycetota</taxon>
        <taxon>Actinomycetes</taxon>
        <taxon>Micromonosporales</taxon>
        <taxon>Micromonosporaceae</taxon>
        <taxon>Dactylosporangium</taxon>
    </lineage>
</organism>
<reference evidence="8" key="1">
    <citation type="journal article" date="2019" name="Int. J. Syst. Evol. Microbiol.">
        <title>The Global Catalogue of Microorganisms (GCM) 10K type strain sequencing project: providing services to taxonomists for standard genome sequencing and annotation.</title>
        <authorList>
            <consortium name="The Broad Institute Genomics Platform"/>
            <consortium name="The Broad Institute Genome Sequencing Center for Infectious Disease"/>
            <person name="Wu L."/>
            <person name="Ma J."/>
        </authorList>
    </citation>
    <scope>NUCLEOTIDE SEQUENCE [LARGE SCALE GENOMIC DNA]</scope>
    <source>
        <strain evidence="8">JCM 15933</strain>
    </source>
</reference>
<keyword evidence="4" id="KW-0274">FAD</keyword>
<evidence type="ECO:0000256" key="3">
    <source>
        <dbReference type="ARBA" id="ARBA00022630"/>
    </source>
</evidence>
<dbReference type="Pfam" id="PF13450">
    <property type="entry name" value="NAD_binding_8"/>
    <property type="match status" value="1"/>
</dbReference>
<dbReference type="InterPro" id="IPR051473">
    <property type="entry name" value="P2Ox-like"/>
</dbReference>
<dbReference type="InterPro" id="IPR017896">
    <property type="entry name" value="4Fe4S_Fe-S-bd"/>
</dbReference>
<dbReference type="EMBL" id="BAAAQD010000013">
    <property type="protein sequence ID" value="GAA1535421.1"/>
    <property type="molecule type" value="Genomic_DNA"/>
</dbReference>
<sequence length="524" mass="56494">MIYVIGSGPAGTAAAVALTRQGLHVTVLDAGLTLEPARASTVARMAAERPAQWSPGDVSAVKANMGAGPGGVPLKVSFGSDFPYRDADRHLPSRATGVGVVPSFGKGGFGNVWGAAVLPYLPAELESWPTGPGELGPCFEQVLSFVGLSGADDDLAERFPTYAPRLESLPVSRQAEALLHDLRSNREALRSNGFLFGRARLAVASRNAGGQPCERCGLCMFGCPYGLIYNPARTLQELVAQRKVTYVPGVVVTGFTERGGEVHIEGRDRRTGEAVRHVASRLYVGAGVLCTTKLVLASIGAYDREVVVRDSQYFLLPMLRYAGVRGVFDEPLHTLAQAFLEVFDPELSANSVHMQVYTYNELYRQAIASALRAARPAFRPISAAFLRRMLLIQGYLHSDLSGEIGLTLRRDGVLDLQGRRSPRTRGVLRRLVAKLRRHRSLIRAVPLGAAMKLGEPGRGFHCGGTLPMRRQPGELETDPLGRPAGFERVHLVDSSVFPTITASTITLTVMANAYRIGAHPGAHR</sequence>
<dbReference type="Proteomes" id="UP001501470">
    <property type="component" value="Unassembled WGS sequence"/>
</dbReference>
<dbReference type="PANTHER" id="PTHR42784">
    <property type="entry name" value="PYRANOSE 2-OXIDASE"/>
    <property type="match status" value="1"/>
</dbReference>
<dbReference type="InterPro" id="IPR036188">
    <property type="entry name" value="FAD/NAD-bd_sf"/>
</dbReference>